<dbReference type="EMBL" id="JAAVUP010000002">
    <property type="protein sequence ID" value="NKE17216.1"/>
    <property type="molecule type" value="Genomic_DNA"/>
</dbReference>
<feature type="region of interest" description="Disordered" evidence="7">
    <location>
        <begin position="383"/>
        <end position="536"/>
    </location>
</feature>
<dbReference type="Gene3D" id="3.30.200.20">
    <property type="entry name" value="Phosphorylase Kinase, domain 1"/>
    <property type="match status" value="1"/>
</dbReference>
<dbReference type="PROSITE" id="PS00108">
    <property type="entry name" value="PROTEIN_KINASE_ST"/>
    <property type="match status" value="1"/>
</dbReference>
<dbReference type="PROSITE" id="PS00107">
    <property type="entry name" value="PROTEIN_KINASE_ATP"/>
    <property type="match status" value="1"/>
</dbReference>
<organism evidence="9 10">
    <name type="scientific">Neoroseomonas oryzicola</name>
    <dbReference type="NCBI Taxonomy" id="535904"/>
    <lineage>
        <taxon>Bacteria</taxon>
        <taxon>Pseudomonadati</taxon>
        <taxon>Pseudomonadota</taxon>
        <taxon>Alphaproteobacteria</taxon>
        <taxon>Acetobacterales</taxon>
        <taxon>Acetobacteraceae</taxon>
        <taxon>Neoroseomonas</taxon>
    </lineage>
</organism>
<evidence type="ECO:0000256" key="1">
    <source>
        <dbReference type="ARBA" id="ARBA00022527"/>
    </source>
</evidence>
<dbReference type="PANTHER" id="PTHR24350">
    <property type="entry name" value="SERINE/THREONINE-PROTEIN KINASE IAL-RELATED"/>
    <property type="match status" value="1"/>
</dbReference>
<dbReference type="Gene3D" id="1.10.510.10">
    <property type="entry name" value="Transferase(Phosphotransferase) domain 1"/>
    <property type="match status" value="1"/>
</dbReference>
<accession>A0ABX1EHE1</accession>
<comment type="caution">
    <text evidence="9">The sequence shown here is derived from an EMBL/GenBank/DDBJ whole genome shotgun (WGS) entry which is preliminary data.</text>
</comment>
<protein>
    <submittedName>
        <fullName evidence="9">Protein kinase</fullName>
    </submittedName>
</protein>
<evidence type="ECO:0000256" key="3">
    <source>
        <dbReference type="ARBA" id="ARBA00022741"/>
    </source>
</evidence>
<feature type="domain" description="Protein kinase" evidence="8">
    <location>
        <begin position="10"/>
        <end position="280"/>
    </location>
</feature>
<dbReference type="GO" id="GO:0016301">
    <property type="term" value="F:kinase activity"/>
    <property type="evidence" value="ECO:0007669"/>
    <property type="project" value="UniProtKB-KW"/>
</dbReference>
<name>A0ABX1EHE1_9PROT</name>
<feature type="compositionally biased region" description="Basic and acidic residues" evidence="7">
    <location>
        <begin position="389"/>
        <end position="430"/>
    </location>
</feature>
<dbReference type="InterPro" id="IPR030616">
    <property type="entry name" value="Aur-like"/>
</dbReference>
<evidence type="ECO:0000256" key="6">
    <source>
        <dbReference type="PROSITE-ProRule" id="PRU10141"/>
    </source>
</evidence>
<dbReference type="Pfam" id="PF00069">
    <property type="entry name" value="Pkinase"/>
    <property type="match status" value="1"/>
</dbReference>
<keyword evidence="5 6" id="KW-0067">ATP-binding</keyword>
<keyword evidence="3 6" id="KW-0547">Nucleotide-binding</keyword>
<feature type="compositionally biased region" description="Basic and acidic residues" evidence="7">
    <location>
        <begin position="455"/>
        <end position="465"/>
    </location>
</feature>
<keyword evidence="10" id="KW-1185">Reference proteome</keyword>
<feature type="compositionally biased region" description="Low complexity" evidence="7">
    <location>
        <begin position="431"/>
        <end position="454"/>
    </location>
</feature>
<evidence type="ECO:0000256" key="5">
    <source>
        <dbReference type="ARBA" id="ARBA00022840"/>
    </source>
</evidence>
<reference evidence="9 10" key="1">
    <citation type="submission" date="2020-02" db="EMBL/GenBank/DDBJ databases">
        <authorList>
            <person name="Sun Q."/>
            <person name="Inoue M."/>
        </authorList>
    </citation>
    <scope>NUCLEOTIDE SEQUENCE [LARGE SCALE GENOMIC DNA]</scope>
    <source>
        <strain evidence="9 10">KCTC 22478</strain>
    </source>
</reference>
<feature type="compositionally biased region" description="Low complexity" evidence="7">
    <location>
        <begin position="526"/>
        <end position="536"/>
    </location>
</feature>
<dbReference type="InterPro" id="IPR017441">
    <property type="entry name" value="Protein_kinase_ATP_BS"/>
</dbReference>
<dbReference type="InterPro" id="IPR011009">
    <property type="entry name" value="Kinase-like_dom_sf"/>
</dbReference>
<evidence type="ECO:0000313" key="10">
    <source>
        <dbReference type="Proteomes" id="UP000746741"/>
    </source>
</evidence>
<keyword evidence="2" id="KW-0808">Transferase</keyword>
<dbReference type="Proteomes" id="UP000746741">
    <property type="component" value="Unassembled WGS sequence"/>
</dbReference>
<dbReference type="RefSeq" id="WP_168041081.1">
    <property type="nucleotide sequence ID" value="NZ_JAAVUP010000002.1"/>
</dbReference>
<dbReference type="PROSITE" id="PS50011">
    <property type="entry name" value="PROTEIN_KINASE_DOM"/>
    <property type="match status" value="1"/>
</dbReference>
<evidence type="ECO:0000256" key="7">
    <source>
        <dbReference type="SAM" id="MobiDB-lite"/>
    </source>
</evidence>
<evidence type="ECO:0000256" key="4">
    <source>
        <dbReference type="ARBA" id="ARBA00022777"/>
    </source>
</evidence>
<dbReference type="Pfam" id="PF14326">
    <property type="entry name" value="DUF4384"/>
    <property type="match status" value="1"/>
</dbReference>
<dbReference type="SUPFAM" id="SSF56112">
    <property type="entry name" value="Protein kinase-like (PK-like)"/>
    <property type="match status" value="1"/>
</dbReference>
<dbReference type="SMART" id="SM00220">
    <property type="entry name" value="S_TKc"/>
    <property type="match status" value="1"/>
</dbReference>
<dbReference type="CDD" id="cd14014">
    <property type="entry name" value="STKc_PknB_like"/>
    <property type="match status" value="1"/>
</dbReference>
<feature type="binding site" evidence="6">
    <location>
        <position position="39"/>
    </location>
    <ligand>
        <name>ATP</name>
        <dbReference type="ChEBI" id="CHEBI:30616"/>
    </ligand>
</feature>
<sequence>MLPAELNQKYEVRGTLGAGAMGTVYDAVDRIIERRVAIKVVNRPNESDPEAVEAHARFRREAQAAGRLSHPNIVGVYDYGENATQAWIVMELVEGGSLKGRLDKNERFTVPEIVRIMGEVCAGLHYSHQRGVVHRDIKPGNIMLTPDGQVKIADFGIARLENSSMTQVGTLIGTPSYMAPEQFRGEPVDLRADIWASGVMLYQLLTGEKPFEGGFSAVMHKALHTEPPPPSTLSVTTPRAFDGVISRALAKRPDDRFRSAAEFADAIRAAASGNAPEPAMGGGLPGLPGLNEDATVVTARPVAGATASAGTQSRPATPAPAASGEKKGPPVALIAGGAGALVAAAGAAWFFLAGPGAGPDPAVLERQRLEQEAAARDAQARAQAAADQAQRDAAAREAAAREQAARDAQAREIAAREQAAREQAAREAAARDQAATEAQARQAQAARDQAAAEQAARDAAAREQAARNAAARDQAARERAAAEAQAREAAAREQAAREQAAREQAARDLAAREQAARDQAAREAAARQQQQQQQQQPQVAAARLDLRAAAQALATQTPCSLIAWSATDRTMSLAGVVRRGDETAIRQNLSSRGVPDDAAQLALTSFDGPYCAALDLFRPVLGPAGAAPTVQVVGRMPLQKGELLQFDVQMPDWPAHLYLAYFMKSGEVANLVPSTLYQASARVRLGEPTGSFTGWEVDEPFGTDLAVVIASDRPLFGNSRPLVESQEAYMSALAAALRNARASGTRVVVRPIVVETVARR</sequence>
<dbReference type="InterPro" id="IPR008271">
    <property type="entry name" value="Ser/Thr_kinase_AS"/>
</dbReference>
<evidence type="ECO:0000256" key="2">
    <source>
        <dbReference type="ARBA" id="ARBA00022679"/>
    </source>
</evidence>
<keyword evidence="1" id="KW-0723">Serine/threonine-protein kinase</keyword>
<proteinExistence type="predicted"/>
<dbReference type="InterPro" id="IPR000719">
    <property type="entry name" value="Prot_kinase_dom"/>
</dbReference>
<evidence type="ECO:0000313" key="9">
    <source>
        <dbReference type="EMBL" id="NKE17216.1"/>
    </source>
</evidence>
<feature type="compositionally biased region" description="Basic and acidic residues" evidence="7">
    <location>
        <begin position="474"/>
        <end position="525"/>
    </location>
</feature>
<keyword evidence="4 9" id="KW-0418">Kinase</keyword>
<feature type="region of interest" description="Disordered" evidence="7">
    <location>
        <begin position="304"/>
        <end position="328"/>
    </location>
</feature>
<dbReference type="InterPro" id="IPR025493">
    <property type="entry name" value="DUF4384"/>
</dbReference>
<gene>
    <name evidence="9" type="ORF">GWK15_09705</name>
</gene>
<evidence type="ECO:0000259" key="8">
    <source>
        <dbReference type="PROSITE" id="PS50011"/>
    </source>
</evidence>